<protein>
    <submittedName>
        <fullName evidence="3">Uncharacterized protein</fullName>
    </submittedName>
</protein>
<feature type="transmembrane region" description="Helical" evidence="2">
    <location>
        <begin position="74"/>
        <end position="92"/>
    </location>
</feature>
<dbReference type="AlphaFoldDB" id="A0A7S3NKC9"/>
<name>A0A7S3NKC9_9STRA</name>
<proteinExistence type="predicted"/>
<feature type="transmembrane region" description="Helical" evidence="2">
    <location>
        <begin position="179"/>
        <end position="197"/>
    </location>
</feature>
<keyword evidence="2" id="KW-0812">Transmembrane</keyword>
<evidence type="ECO:0000256" key="1">
    <source>
        <dbReference type="SAM" id="MobiDB-lite"/>
    </source>
</evidence>
<sequence length="360" mass="40817">MTSRPLRRRPGGLRPISTERVEVGETEMHVLNSRSTNSSSRTAPSSTGTIKGNTLASEYMTRNRQKRVKKGSNYVRSCVSLFALSFFGVATAPQYSHIYYISWCCSYMAFILCLPSVLPSDNTKIKICLIVYSGNIAAVSIFCFNRFATKIFALSKLWQDQNIRGHLCAFPKDPCRWNLCFWGCHGVGAAFMTYFFITFSIRLPPALALYKFWRSNGFYFLFIATISAIDLTLSYRAGKYDLPKFIHAGRWNIIITIEQAFIGMLCLSQQFKLFMWRLAASSAAIRIRQESSTPPVKKSVTLTTRSHRGQTVSYHEKFSSLCNETHDSKQKCFQQNNQTNAHSTHLLISPIEPVPSPPKQ</sequence>
<feature type="region of interest" description="Disordered" evidence="1">
    <location>
        <begin position="31"/>
        <end position="51"/>
    </location>
</feature>
<dbReference type="EMBL" id="HBIJ01009506">
    <property type="protein sequence ID" value="CAE0365931.1"/>
    <property type="molecule type" value="Transcribed_RNA"/>
</dbReference>
<keyword evidence="2" id="KW-0472">Membrane</keyword>
<feature type="transmembrane region" description="Helical" evidence="2">
    <location>
        <begin position="129"/>
        <end position="148"/>
    </location>
</feature>
<feature type="transmembrane region" description="Helical" evidence="2">
    <location>
        <begin position="249"/>
        <end position="267"/>
    </location>
</feature>
<evidence type="ECO:0000256" key="2">
    <source>
        <dbReference type="SAM" id="Phobius"/>
    </source>
</evidence>
<gene>
    <name evidence="3" type="ORF">ALAG00032_LOCUS6675</name>
</gene>
<accession>A0A7S3NKC9</accession>
<feature type="transmembrane region" description="Helical" evidence="2">
    <location>
        <begin position="218"/>
        <end position="237"/>
    </location>
</feature>
<feature type="compositionally biased region" description="Low complexity" evidence="1">
    <location>
        <begin position="32"/>
        <end position="49"/>
    </location>
</feature>
<evidence type="ECO:0000313" key="3">
    <source>
        <dbReference type="EMBL" id="CAE0365931.1"/>
    </source>
</evidence>
<organism evidence="3">
    <name type="scientific">Aureoumbra lagunensis</name>
    <dbReference type="NCBI Taxonomy" id="44058"/>
    <lineage>
        <taxon>Eukaryota</taxon>
        <taxon>Sar</taxon>
        <taxon>Stramenopiles</taxon>
        <taxon>Ochrophyta</taxon>
        <taxon>Pelagophyceae</taxon>
        <taxon>Pelagomonadales</taxon>
        <taxon>Aureoumbra</taxon>
    </lineage>
</organism>
<reference evidence="3" key="1">
    <citation type="submission" date="2021-01" db="EMBL/GenBank/DDBJ databases">
        <authorList>
            <person name="Corre E."/>
            <person name="Pelletier E."/>
            <person name="Niang G."/>
            <person name="Scheremetjew M."/>
            <person name="Finn R."/>
            <person name="Kale V."/>
            <person name="Holt S."/>
            <person name="Cochrane G."/>
            <person name="Meng A."/>
            <person name="Brown T."/>
            <person name="Cohen L."/>
        </authorList>
    </citation>
    <scope>NUCLEOTIDE SEQUENCE</scope>
    <source>
        <strain evidence="3">CCMP1510</strain>
    </source>
</reference>
<feature type="transmembrane region" description="Helical" evidence="2">
    <location>
        <begin position="98"/>
        <end position="117"/>
    </location>
</feature>
<keyword evidence="2" id="KW-1133">Transmembrane helix</keyword>